<dbReference type="InterPro" id="IPR029044">
    <property type="entry name" value="Nucleotide-diphossugar_trans"/>
</dbReference>
<comment type="caution">
    <text evidence="5">The sequence shown here is derived from an EMBL/GenBank/DDBJ whole genome shotgun (WGS) entry which is preliminary data.</text>
</comment>
<dbReference type="OrthoDB" id="4964299at2"/>
<dbReference type="SUPFAM" id="SSF53448">
    <property type="entry name" value="Nucleotide-diphospho-sugar transferases"/>
    <property type="match status" value="1"/>
</dbReference>
<organism evidence="5 6">
    <name type="scientific">Palleronia caenipelagi</name>
    <dbReference type="NCBI Taxonomy" id="2489174"/>
    <lineage>
        <taxon>Bacteria</taxon>
        <taxon>Pseudomonadati</taxon>
        <taxon>Pseudomonadota</taxon>
        <taxon>Alphaproteobacteria</taxon>
        <taxon>Rhodobacterales</taxon>
        <taxon>Roseobacteraceae</taxon>
        <taxon>Palleronia</taxon>
    </lineage>
</organism>
<sequence length="344" mass="38495">MRLTIITAVRDEAHNLVDWIAHHRALGATDFLIFTNDCADGTEALLDALAPAGVTHIHNEIPEGRTPQWSALKQARAHPLLKDADWVAVLDCDEYVNLRSPLNSFAGLIAACDADAIVLPWRLFGHSGHARRSDLSPLRAYTKAIPEDALYPALARFFKTLYRPAAFREPGVHRPKARKGDSPRWSNGSGQPLPPDFRAQQQRIMLWGAPMATDLVQLNHYSLRSAEDFIIKRSRGLPNHTDKEVGLTYWVERNFNSVEDKTILRHADATEAEATRLRALPQVADIEAIARTHHARRFETLLKNPDLARLYGRLILAENSVPPPESLARELVRIYAAAQTKGES</sequence>
<keyword evidence="5" id="KW-0808">Transferase</keyword>
<dbReference type="PANTHER" id="PTHR21461">
    <property type="entry name" value="GLYCOSYLTRANSFERASE FAMILY 92 PROTEIN"/>
    <property type="match status" value="1"/>
</dbReference>
<keyword evidence="3" id="KW-1133">Transmembrane helix</keyword>
<dbReference type="Pfam" id="PF13704">
    <property type="entry name" value="Glyco_tranf_2_4"/>
    <property type="match status" value="1"/>
</dbReference>
<dbReference type="PANTHER" id="PTHR21461:SF69">
    <property type="entry name" value="GLYCOSYLTRANSFERASE FAMILY 92 PROTEIN"/>
    <property type="match status" value="1"/>
</dbReference>
<dbReference type="GO" id="GO:0005737">
    <property type="term" value="C:cytoplasm"/>
    <property type="evidence" value="ECO:0007669"/>
    <property type="project" value="TreeGrafter"/>
</dbReference>
<accession>A0A547QAT3</accession>
<dbReference type="AlphaFoldDB" id="A0A547QAT3"/>
<evidence type="ECO:0000256" key="1">
    <source>
        <dbReference type="ARBA" id="ARBA00004167"/>
    </source>
</evidence>
<evidence type="ECO:0000256" key="2">
    <source>
        <dbReference type="ARBA" id="ARBA00022692"/>
    </source>
</evidence>
<dbReference type="GO" id="GO:0016020">
    <property type="term" value="C:membrane"/>
    <property type="evidence" value="ECO:0007669"/>
    <property type="project" value="UniProtKB-SubCell"/>
</dbReference>
<keyword evidence="2" id="KW-0812">Transmembrane</keyword>
<dbReference type="GO" id="GO:0016757">
    <property type="term" value="F:glycosyltransferase activity"/>
    <property type="evidence" value="ECO:0007669"/>
    <property type="project" value="TreeGrafter"/>
</dbReference>
<proteinExistence type="predicted"/>
<feature type="region of interest" description="Disordered" evidence="4">
    <location>
        <begin position="172"/>
        <end position="194"/>
    </location>
</feature>
<evidence type="ECO:0000313" key="6">
    <source>
        <dbReference type="Proteomes" id="UP000318590"/>
    </source>
</evidence>
<evidence type="ECO:0000256" key="4">
    <source>
        <dbReference type="SAM" id="MobiDB-lite"/>
    </source>
</evidence>
<keyword evidence="6" id="KW-1185">Reference proteome</keyword>
<gene>
    <name evidence="5" type="ORF">FEV53_00360</name>
</gene>
<name>A0A547QAT3_9RHOB</name>
<protein>
    <submittedName>
        <fullName evidence="5">Glycosyltransferase family 2 protein</fullName>
    </submittedName>
</protein>
<evidence type="ECO:0000256" key="3">
    <source>
        <dbReference type="ARBA" id="ARBA00022989"/>
    </source>
</evidence>
<keyword evidence="3" id="KW-0472">Membrane</keyword>
<comment type="subcellular location">
    <subcellularLocation>
        <location evidence="1">Membrane</location>
        <topology evidence="1">Single-pass membrane protein</topology>
    </subcellularLocation>
</comment>
<dbReference type="EMBL" id="VFSV01000001">
    <property type="protein sequence ID" value="TRD23503.1"/>
    <property type="molecule type" value="Genomic_DNA"/>
</dbReference>
<reference evidence="5 6" key="1">
    <citation type="submission" date="2019-06" db="EMBL/GenBank/DDBJ databases">
        <title>Paenimaribius caenipelagi gen. nov., sp. nov., isolated from a tidal flat.</title>
        <authorList>
            <person name="Yoon J.-H."/>
        </authorList>
    </citation>
    <scope>NUCLEOTIDE SEQUENCE [LARGE SCALE GENOMIC DNA]</scope>
    <source>
        <strain evidence="5 6">JBTF-M29</strain>
    </source>
</reference>
<dbReference type="Proteomes" id="UP000318590">
    <property type="component" value="Unassembled WGS sequence"/>
</dbReference>
<evidence type="ECO:0000313" key="5">
    <source>
        <dbReference type="EMBL" id="TRD23503.1"/>
    </source>
</evidence>
<dbReference type="RefSeq" id="WP_142832826.1">
    <property type="nucleotide sequence ID" value="NZ_VFSV01000001.1"/>
</dbReference>